<feature type="transmembrane region" description="Helical" evidence="1">
    <location>
        <begin position="30"/>
        <end position="46"/>
    </location>
</feature>
<keyword evidence="1" id="KW-0812">Transmembrane</keyword>
<keyword evidence="1" id="KW-1133">Transmembrane helix</keyword>
<evidence type="ECO:0000313" key="3">
    <source>
        <dbReference type="Proteomes" id="UP001208017"/>
    </source>
</evidence>
<protein>
    <submittedName>
        <fullName evidence="2">Phage holin family protein</fullName>
    </submittedName>
</protein>
<gene>
    <name evidence="2" type="ORF">OS242_13990</name>
</gene>
<dbReference type="Pfam" id="PF04020">
    <property type="entry name" value="Phage_holin_4_2"/>
    <property type="match status" value="1"/>
</dbReference>
<evidence type="ECO:0000256" key="1">
    <source>
        <dbReference type="SAM" id="Phobius"/>
    </source>
</evidence>
<dbReference type="InterPro" id="IPR007165">
    <property type="entry name" value="Phage_holin_4_2"/>
</dbReference>
<feature type="transmembrane region" description="Helical" evidence="1">
    <location>
        <begin position="88"/>
        <end position="110"/>
    </location>
</feature>
<dbReference type="PANTHER" id="PTHR37309:SF1">
    <property type="entry name" value="SLR0284 PROTEIN"/>
    <property type="match status" value="1"/>
</dbReference>
<evidence type="ECO:0000313" key="2">
    <source>
        <dbReference type="EMBL" id="MCX7571057.1"/>
    </source>
</evidence>
<dbReference type="PANTHER" id="PTHR37309">
    <property type="entry name" value="SLR0284 PROTEIN"/>
    <property type="match status" value="1"/>
</dbReference>
<dbReference type="Proteomes" id="UP001208017">
    <property type="component" value="Unassembled WGS sequence"/>
</dbReference>
<keyword evidence="3" id="KW-1185">Reference proteome</keyword>
<dbReference type="RefSeq" id="WP_267152303.1">
    <property type="nucleotide sequence ID" value="NZ_JAPMLT010000008.1"/>
</dbReference>
<accession>A0ABT3X5C8</accession>
<proteinExistence type="predicted"/>
<dbReference type="EMBL" id="JAPMLT010000008">
    <property type="protein sequence ID" value="MCX7571057.1"/>
    <property type="molecule type" value="Genomic_DNA"/>
</dbReference>
<feature type="transmembrane region" description="Helical" evidence="1">
    <location>
        <begin position="53"/>
        <end position="76"/>
    </location>
</feature>
<comment type="caution">
    <text evidence="2">The sequence shown here is derived from an EMBL/GenBank/DDBJ whole genome shotgun (WGS) entry which is preliminary data.</text>
</comment>
<name>A0ABT3X5C8_9BACL</name>
<keyword evidence="1" id="KW-0472">Membrane</keyword>
<sequence>MGLLMRWLVSAGALLIVAWLFDRIWFDTVGAAFLAALVLGLINAFIKPVVKLFTLPVTVLTLGLFALVINAVLLMLTSSLVGGFHVEGFWTAFWGAIVLALVSGVLGALFGDE</sequence>
<organism evidence="2 3">
    <name type="scientific">Tumebacillus lacus</name>
    <dbReference type="NCBI Taxonomy" id="2995335"/>
    <lineage>
        <taxon>Bacteria</taxon>
        <taxon>Bacillati</taxon>
        <taxon>Bacillota</taxon>
        <taxon>Bacilli</taxon>
        <taxon>Bacillales</taxon>
        <taxon>Alicyclobacillaceae</taxon>
        <taxon>Tumebacillus</taxon>
    </lineage>
</organism>
<reference evidence="2 3" key="1">
    <citation type="submission" date="2022-11" db="EMBL/GenBank/DDBJ databases">
        <title>Study of microbial diversity in lake waters.</title>
        <authorList>
            <person name="Zhang J."/>
        </authorList>
    </citation>
    <scope>NUCLEOTIDE SEQUENCE [LARGE SCALE GENOMIC DNA]</scope>
    <source>
        <strain evidence="2 3">DT12</strain>
    </source>
</reference>